<dbReference type="GO" id="GO:0030170">
    <property type="term" value="F:pyridoxal phosphate binding"/>
    <property type="evidence" value="ECO:0007669"/>
    <property type="project" value="InterPro"/>
</dbReference>
<dbReference type="AlphaFoldDB" id="A0A0M3JAI7"/>
<dbReference type="InterPro" id="IPR005302">
    <property type="entry name" value="MoCF_Sase_C"/>
</dbReference>
<evidence type="ECO:0000259" key="1">
    <source>
        <dbReference type="PROSITE" id="PS51340"/>
    </source>
</evidence>
<dbReference type="Pfam" id="PF03473">
    <property type="entry name" value="MOSC"/>
    <property type="match status" value="1"/>
</dbReference>
<dbReference type="OrthoDB" id="17255at2759"/>
<evidence type="ECO:0000313" key="4">
    <source>
        <dbReference type="WBParaSite" id="ASIM_0000460801-mRNA-1"/>
    </source>
</evidence>
<dbReference type="GO" id="GO:0030151">
    <property type="term" value="F:molybdenum ion binding"/>
    <property type="evidence" value="ECO:0007669"/>
    <property type="project" value="InterPro"/>
</dbReference>
<dbReference type="GO" id="GO:0003824">
    <property type="term" value="F:catalytic activity"/>
    <property type="evidence" value="ECO:0007669"/>
    <property type="project" value="InterPro"/>
</dbReference>
<sequence>MYGDLKNEGLDCGQEVGNWLEKVLHEDDQLGLLHYKDGLHSERWSHRGYRWFFGIAPIKDKIAFPYLAPYLCVSSASIEDVKSRLPDDKEISARNFRANIVIDGCAPFDEDWWMELKIGEVVFECYESCDR</sequence>
<reference evidence="4" key="1">
    <citation type="submission" date="2017-02" db="UniProtKB">
        <authorList>
            <consortium name="WormBaseParasite"/>
        </authorList>
    </citation>
    <scope>IDENTIFICATION</scope>
</reference>
<reference evidence="2 3" key="2">
    <citation type="submission" date="2018-11" db="EMBL/GenBank/DDBJ databases">
        <authorList>
            <consortium name="Pathogen Informatics"/>
        </authorList>
    </citation>
    <scope>NUCLEOTIDE SEQUENCE [LARGE SCALE GENOMIC DNA]</scope>
</reference>
<gene>
    <name evidence="2" type="ORF">ASIM_LOCUS4420</name>
</gene>
<evidence type="ECO:0000313" key="2">
    <source>
        <dbReference type="EMBL" id="VDK23807.1"/>
    </source>
</evidence>
<accession>A0A0M3JAI7</accession>
<dbReference type="WBParaSite" id="ASIM_0000460801-mRNA-1">
    <property type="protein sequence ID" value="ASIM_0000460801-mRNA-1"/>
    <property type="gene ID" value="ASIM_0000460801"/>
</dbReference>
<proteinExistence type="predicted"/>
<name>A0A0M3JAI7_ANISI</name>
<feature type="domain" description="MOSC" evidence="1">
    <location>
        <begin position="42"/>
        <end position="131"/>
    </location>
</feature>
<protein>
    <submittedName>
        <fullName evidence="4">MOSC domain-containing protein</fullName>
    </submittedName>
</protein>
<dbReference type="EMBL" id="UYRR01007670">
    <property type="protein sequence ID" value="VDK23807.1"/>
    <property type="molecule type" value="Genomic_DNA"/>
</dbReference>
<keyword evidence="3" id="KW-1185">Reference proteome</keyword>
<dbReference type="PROSITE" id="PS51340">
    <property type="entry name" value="MOSC"/>
    <property type="match status" value="1"/>
</dbReference>
<evidence type="ECO:0000313" key="3">
    <source>
        <dbReference type="Proteomes" id="UP000267096"/>
    </source>
</evidence>
<organism evidence="4">
    <name type="scientific">Anisakis simplex</name>
    <name type="common">Herring worm</name>
    <dbReference type="NCBI Taxonomy" id="6269"/>
    <lineage>
        <taxon>Eukaryota</taxon>
        <taxon>Metazoa</taxon>
        <taxon>Ecdysozoa</taxon>
        <taxon>Nematoda</taxon>
        <taxon>Chromadorea</taxon>
        <taxon>Rhabditida</taxon>
        <taxon>Spirurina</taxon>
        <taxon>Ascaridomorpha</taxon>
        <taxon>Ascaridoidea</taxon>
        <taxon>Anisakidae</taxon>
        <taxon>Anisakis</taxon>
        <taxon>Anisakis simplex complex</taxon>
    </lineage>
</organism>
<dbReference type="Proteomes" id="UP000267096">
    <property type="component" value="Unassembled WGS sequence"/>
</dbReference>